<protein>
    <submittedName>
        <fullName evidence="1">10187_t:CDS:1</fullName>
    </submittedName>
</protein>
<evidence type="ECO:0000313" key="2">
    <source>
        <dbReference type="Proteomes" id="UP000789366"/>
    </source>
</evidence>
<comment type="caution">
    <text evidence="1">The sequence shown here is derived from an EMBL/GenBank/DDBJ whole genome shotgun (WGS) entry which is preliminary data.</text>
</comment>
<evidence type="ECO:0000313" key="1">
    <source>
        <dbReference type="EMBL" id="CAG8671610.1"/>
    </source>
</evidence>
<feature type="non-terminal residue" evidence="1">
    <location>
        <position position="58"/>
    </location>
</feature>
<proteinExistence type="predicted"/>
<organism evidence="1 2">
    <name type="scientific">Cetraspora pellucida</name>
    <dbReference type="NCBI Taxonomy" id="1433469"/>
    <lineage>
        <taxon>Eukaryota</taxon>
        <taxon>Fungi</taxon>
        <taxon>Fungi incertae sedis</taxon>
        <taxon>Mucoromycota</taxon>
        <taxon>Glomeromycotina</taxon>
        <taxon>Glomeromycetes</taxon>
        <taxon>Diversisporales</taxon>
        <taxon>Gigasporaceae</taxon>
        <taxon>Cetraspora</taxon>
    </lineage>
</organism>
<accession>A0ACA9NRK6</accession>
<name>A0ACA9NRK6_9GLOM</name>
<keyword evidence="2" id="KW-1185">Reference proteome</keyword>
<sequence>MHNRKIASRLVNCLFELFETRCNNIWYLEIINLEHKNYEASTDMSGHLIAQRLNTEQK</sequence>
<dbReference type="EMBL" id="CAJVPW010016643">
    <property type="protein sequence ID" value="CAG8671610.1"/>
    <property type="molecule type" value="Genomic_DNA"/>
</dbReference>
<gene>
    <name evidence="1" type="ORF">SPELUC_LOCUS9692</name>
</gene>
<dbReference type="Proteomes" id="UP000789366">
    <property type="component" value="Unassembled WGS sequence"/>
</dbReference>
<reference evidence="1" key="1">
    <citation type="submission" date="2021-06" db="EMBL/GenBank/DDBJ databases">
        <authorList>
            <person name="Kallberg Y."/>
            <person name="Tangrot J."/>
            <person name="Rosling A."/>
        </authorList>
    </citation>
    <scope>NUCLEOTIDE SEQUENCE</scope>
    <source>
        <strain evidence="1">28 12/20/2015</strain>
    </source>
</reference>